<proteinExistence type="predicted"/>
<evidence type="ECO:0000256" key="1">
    <source>
        <dbReference type="ARBA" id="ARBA00022553"/>
    </source>
</evidence>
<feature type="domain" description="STAS" evidence="2">
    <location>
        <begin position="158"/>
        <end position="268"/>
    </location>
</feature>
<accession>A0A8E2LDC4</accession>
<dbReference type="Gene3D" id="3.30.750.24">
    <property type="entry name" value="STAS domain"/>
    <property type="match status" value="1"/>
</dbReference>
<keyword evidence="4" id="KW-1185">Reference proteome</keyword>
<keyword evidence="1" id="KW-0597">Phosphoprotein</keyword>
<dbReference type="SUPFAM" id="SSF52091">
    <property type="entry name" value="SpoIIaa-like"/>
    <property type="match status" value="1"/>
</dbReference>
<dbReference type="InterPro" id="IPR051932">
    <property type="entry name" value="Bact_StressResp_Reg"/>
</dbReference>
<evidence type="ECO:0000313" key="3">
    <source>
        <dbReference type="EMBL" id="OOP66109.1"/>
    </source>
</evidence>
<dbReference type="CDD" id="cd07041">
    <property type="entry name" value="STAS_RsbR_RsbS_like"/>
    <property type="match status" value="1"/>
</dbReference>
<sequence length="273" mass="31697">MHRNNDLYNFLLNKINQLTEDWYDSLNKDDDNGVYSSNNSEVIRKLKRQNNDFHKHLCKVFIEEEAKFFNSFEEWINEVAYDEEHVKTPINRIIREFFRVQDQYFHLIEEFISINEGEYNHSQIHSWHLVIIKAFSKVIEKFTEANNKAQQDTIRELSTPVISLNKNSALLPLIGDIDFDKSLLIERTLQKCAQNGIQTLYIDLSGVHTIDEESVYHLSQLIDALQLIGVKTILSGLHPKIAMAAIHLNLPLNKVTIKASLAQALDEEKAVNY</sequence>
<dbReference type="AlphaFoldDB" id="A0A8E2LDC4"/>
<dbReference type="Proteomes" id="UP000189761">
    <property type="component" value="Unassembled WGS sequence"/>
</dbReference>
<dbReference type="PANTHER" id="PTHR33745">
    <property type="entry name" value="RSBT ANTAGONIST PROTEIN RSBS-RELATED"/>
    <property type="match status" value="1"/>
</dbReference>
<evidence type="ECO:0000259" key="2">
    <source>
        <dbReference type="PROSITE" id="PS50801"/>
    </source>
</evidence>
<dbReference type="Pfam" id="PF01740">
    <property type="entry name" value="STAS"/>
    <property type="match status" value="1"/>
</dbReference>
<dbReference type="RefSeq" id="WP_071977295.1">
    <property type="nucleotide sequence ID" value="NZ_CP065424.1"/>
</dbReference>
<dbReference type="EMBL" id="MTLA01000371">
    <property type="protein sequence ID" value="OOP66109.1"/>
    <property type="molecule type" value="Genomic_DNA"/>
</dbReference>
<dbReference type="InterPro" id="IPR036513">
    <property type="entry name" value="STAS_dom_sf"/>
</dbReference>
<evidence type="ECO:0000313" key="4">
    <source>
        <dbReference type="Proteomes" id="UP000189761"/>
    </source>
</evidence>
<dbReference type="PANTHER" id="PTHR33745:SF3">
    <property type="entry name" value="RSBT CO-ANTAGONIST PROTEIN RSBRC"/>
    <property type="match status" value="1"/>
</dbReference>
<name>A0A8E2LDC4_9BACI</name>
<gene>
    <name evidence="3" type="ORF">BWZ43_22705</name>
</gene>
<dbReference type="PROSITE" id="PS50801">
    <property type="entry name" value="STAS"/>
    <property type="match status" value="1"/>
</dbReference>
<reference evidence="3 4" key="1">
    <citation type="submission" date="2017-01" db="EMBL/GenBank/DDBJ databases">
        <title>Draft genome sequence of Bacillus oleronius.</title>
        <authorList>
            <person name="Allam M."/>
        </authorList>
    </citation>
    <scope>NUCLEOTIDE SEQUENCE [LARGE SCALE GENOMIC DNA]</scope>
    <source>
        <strain evidence="3 4">DSM 9356</strain>
    </source>
</reference>
<comment type="caution">
    <text evidence="3">The sequence shown here is derived from an EMBL/GenBank/DDBJ whole genome shotgun (WGS) entry which is preliminary data.</text>
</comment>
<dbReference type="InterPro" id="IPR002645">
    <property type="entry name" value="STAS_dom"/>
</dbReference>
<organism evidence="3 4">
    <name type="scientific">Heyndrickxia oleronia</name>
    <dbReference type="NCBI Taxonomy" id="38875"/>
    <lineage>
        <taxon>Bacteria</taxon>
        <taxon>Bacillati</taxon>
        <taxon>Bacillota</taxon>
        <taxon>Bacilli</taxon>
        <taxon>Bacillales</taxon>
        <taxon>Bacillaceae</taxon>
        <taxon>Heyndrickxia</taxon>
    </lineage>
</organism>
<protein>
    <submittedName>
        <fullName evidence="3">RsbT co-antagonist protein RsbRB</fullName>
    </submittedName>
</protein>